<keyword evidence="3 4" id="KW-0408">Iron</keyword>
<dbReference type="InterPro" id="IPR013427">
    <property type="entry name" value="Haem-bd_dom_put"/>
</dbReference>
<dbReference type="PANTHER" id="PTHR33546">
    <property type="entry name" value="LARGE, MULTIFUNCTIONAL SECRETED PROTEIN-RELATED"/>
    <property type="match status" value="1"/>
</dbReference>
<dbReference type="PANTHER" id="PTHR33546:SF1">
    <property type="entry name" value="LARGE, MULTIFUNCTIONAL SECRETED PROTEIN"/>
    <property type="match status" value="1"/>
</dbReference>
<dbReference type="InterPro" id="IPR036909">
    <property type="entry name" value="Cyt_c-like_dom_sf"/>
</dbReference>
<dbReference type="InterPro" id="IPR011041">
    <property type="entry name" value="Quinoprot_gluc/sorb_DH_b-prop"/>
</dbReference>
<evidence type="ECO:0000256" key="4">
    <source>
        <dbReference type="PROSITE-ProRule" id="PRU00433"/>
    </source>
</evidence>
<dbReference type="Gene3D" id="2.120.10.30">
    <property type="entry name" value="TolB, C-terminal domain"/>
    <property type="match status" value="1"/>
</dbReference>
<name>A0ABZ0INH6_9BACT</name>
<dbReference type="SUPFAM" id="SSF46626">
    <property type="entry name" value="Cytochrome c"/>
    <property type="match status" value="1"/>
</dbReference>
<dbReference type="InterPro" id="IPR011989">
    <property type="entry name" value="ARM-like"/>
</dbReference>
<dbReference type="NCBIfam" id="TIGR02604">
    <property type="entry name" value="Piru_Ver_Nterm"/>
    <property type="match status" value="1"/>
</dbReference>
<dbReference type="SUPFAM" id="SSF50952">
    <property type="entry name" value="Soluble quinoprotein glucose dehydrogenase"/>
    <property type="match status" value="1"/>
</dbReference>
<accession>A0ABZ0INH6</accession>
<dbReference type="Gene3D" id="1.25.10.10">
    <property type="entry name" value="Leucine-rich Repeat Variant"/>
    <property type="match status" value="1"/>
</dbReference>
<keyword evidence="7" id="KW-1185">Reference proteome</keyword>
<proteinExistence type="predicted"/>
<dbReference type="RefSeq" id="WP_317489312.1">
    <property type="nucleotide sequence ID" value="NZ_CP136051.1"/>
</dbReference>
<dbReference type="SUPFAM" id="SSF48371">
    <property type="entry name" value="ARM repeat"/>
    <property type="match status" value="1"/>
</dbReference>
<dbReference type="Proteomes" id="UP001302349">
    <property type="component" value="Chromosome"/>
</dbReference>
<keyword evidence="2 4" id="KW-0479">Metal-binding</keyword>
<evidence type="ECO:0000256" key="3">
    <source>
        <dbReference type="ARBA" id="ARBA00023004"/>
    </source>
</evidence>
<dbReference type="InterPro" id="IPR055557">
    <property type="entry name" value="DUF7133"/>
</dbReference>
<evidence type="ECO:0000256" key="2">
    <source>
        <dbReference type="ARBA" id="ARBA00022723"/>
    </source>
</evidence>
<dbReference type="NCBIfam" id="TIGR02603">
    <property type="entry name" value="CxxCH_TIGR02603"/>
    <property type="match status" value="1"/>
</dbReference>
<dbReference type="Pfam" id="PF23500">
    <property type="entry name" value="DUF7133"/>
    <property type="match status" value="1"/>
</dbReference>
<gene>
    <name evidence="6" type="ORF">RT717_26335</name>
</gene>
<dbReference type="EMBL" id="CP136051">
    <property type="protein sequence ID" value="WOK06598.1"/>
    <property type="molecule type" value="Genomic_DNA"/>
</dbReference>
<dbReference type="InterPro" id="IPR016024">
    <property type="entry name" value="ARM-type_fold"/>
</dbReference>
<dbReference type="Gene3D" id="1.10.760.10">
    <property type="entry name" value="Cytochrome c-like domain"/>
    <property type="match status" value="1"/>
</dbReference>
<dbReference type="InterPro" id="IPR011030">
    <property type="entry name" value="Lipovitellin_superhlx_dom"/>
</dbReference>
<evidence type="ECO:0000313" key="6">
    <source>
        <dbReference type="EMBL" id="WOK06598.1"/>
    </source>
</evidence>
<evidence type="ECO:0000256" key="1">
    <source>
        <dbReference type="ARBA" id="ARBA00022617"/>
    </source>
</evidence>
<evidence type="ECO:0000259" key="5">
    <source>
        <dbReference type="PROSITE" id="PS51007"/>
    </source>
</evidence>
<keyword evidence="1 4" id="KW-0349">Heme</keyword>
<dbReference type="SUPFAM" id="SSF48431">
    <property type="entry name" value="Lipovitellin-phosvitin complex, superhelical domain"/>
    <property type="match status" value="1"/>
</dbReference>
<organism evidence="6 7">
    <name type="scientific">Imperialibacter roseus</name>
    <dbReference type="NCBI Taxonomy" id="1324217"/>
    <lineage>
        <taxon>Bacteria</taxon>
        <taxon>Pseudomonadati</taxon>
        <taxon>Bacteroidota</taxon>
        <taxon>Cytophagia</taxon>
        <taxon>Cytophagales</taxon>
        <taxon>Flammeovirgaceae</taxon>
        <taxon>Imperialibacter</taxon>
    </lineage>
</organism>
<evidence type="ECO:0000313" key="7">
    <source>
        <dbReference type="Proteomes" id="UP001302349"/>
    </source>
</evidence>
<dbReference type="InterPro" id="IPR013428">
    <property type="entry name" value="Membrane-bound_put_N"/>
</dbReference>
<reference evidence="6 7" key="1">
    <citation type="journal article" date="2023" name="Microbiol. Resour. Announc.">
        <title>Complete Genome Sequence of Imperialibacter roseus strain P4T.</title>
        <authorList>
            <person name="Tizabi D.R."/>
            <person name="Bachvaroff T."/>
            <person name="Hill R.T."/>
        </authorList>
    </citation>
    <scope>NUCLEOTIDE SEQUENCE [LARGE SCALE GENOMIC DNA]</scope>
    <source>
        <strain evidence="6 7">P4T</strain>
    </source>
</reference>
<dbReference type="InterPro" id="IPR011042">
    <property type="entry name" value="6-blade_b-propeller_TolB-like"/>
</dbReference>
<protein>
    <submittedName>
        <fullName evidence="6">C-type cytochrome</fullName>
    </submittedName>
</protein>
<dbReference type="InterPro" id="IPR009056">
    <property type="entry name" value="Cyt_c-like_dom"/>
</dbReference>
<dbReference type="Pfam" id="PF00034">
    <property type="entry name" value="Cytochrom_C"/>
    <property type="match status" value="1"/>
</dbReference>
<feature type="domain" description="Cytochrome c" evidence="5">
    <location>
        <begin position="877"/>
        <end position="1011"/>
    </location>
</feature>
<sequence length="1019" mass="111990">MAKNISMFKRAIALSIAAAFFTHCSTEAPPVDRSTLTEAQKRLPEYAVSGLEVADGLEATLFAAEPMIMNPTNIDVDPRGRVWVCEAFNYRSELNPGNEVDAKGDKIVILEDTDGDGKADSRKIFYQGTDINAALGIGVFGNKVIVSCSPNVFIFTDEDGDDVPDKKEVLFTGLGGVQHDHAIHSFTFGPDGKFYFNFGNAGDQLLDKDGNPIVDMVGNEVNGSGNPYRQGMLFRCDTDGSNMEVLGFNFRNNYEPAVDSYGSIWQSDNDDDGNRGVRINFILEYGNYGFTDEFTGASWSTRRTNMEKEIPLRHWHQNDPGSVPNLLQTGAGSPTGMIVYEGDLLPERFRNQMIHTDAGPNVVRAYPVEKKGAGYTASIVNILKGNDDPWFRPSDVCVAPDGSLFVADWYDPGVGGHQMGDQAQGRIYRVAPKGVDYEVEKINVTGAEAAVKSLQSPNMGTRYLAWTALEAMGSEAEAALKGLLNSSNPRMKARALWLLARIDGKTDEYIQLATSDADENIRITGLKIARSLQVKNLDDYLAKAASDKSPQVRREVAIAVRYLDSSKAADIWTDLALQYDGKDRWYLEALGIGADPRGEEFFNNWIEKGGLEKPGANDIVWRSRAKSALPILAKLATNAEGSMHDNLRYFRAFDFHKDPSKDNLLAGMLTIKHPQQDSIKILALSHISPEKINSDPAVNKIMRGSLAQMKGTPTYMDWVKRYQLRDQVPSLVSIYTQSPKSEFGPEAIKLVHQFEGIDFFKKQLQQKDNEKVIETLNAMTNLWGPEVWNTFKEISLDESRDLAVRKAAIKAYGTGWSTENNLLDMALANEVPEELKETAMYTLLNGIKSSVRKEAAKMLAAGDTKFGSIEELVALDGSATNGAAMFERVCSTCHVVNNKGTQFGPQLSEIGDKLGKEGLYKAIMYPDAGISFGYEGFLITTAAGEKIAGYISSETNDALEVTVIGGAKTRYTKKDIVSKEPLENSLMPTGLHNAFTQQELVDLVAYLSSLKNGAPVAAR</sequence>
<dbReference type="PROSITE" id="PS51007">
    <property type="entry name" value="CYTC"/>
    <property type="match status" value="1"/>
</dbReference>